<sequence length="79" mass="9650">MLFSQKFKIVKRRLKYKFKASVTSRLWYLYCSKKYRPLDCRNGDYSINGYQKCRCLPLFTEENVRNFIRIKEVVVINKN</sequence>
<dbReference type="AlphaFoldDB" id="A0A0K0FFE6"/>
<keyword evidence="1" id="KW-1185">Reference proteome</keyword>
<evidence type="ECO:0000313" key="1">
    <source>
        <dbReference type="Proteomes" id="UP000035680"/>
    </source>
</evidence>
<protein>
    <submittedName>
        <fullName evidence="2">Uncharacterized protein</fullName>
    </submittedName>
</protein>
<evidence type="ECO:0000313" key="2">
    <source>
        <dbReference type="WBParaSite" id="SVE_0758800.1"/>
    </source>
</evidence>
<proteinExistence type="predicted"/>
<accession>A0A0K0FFE6</accession>
<organism evidence="1 2">
    <name type="scientific">Strongyloides venezuelensis</name>
    <name type="common">Threadworm</name>
    <dbReference type="NCBI Taxonomy" id="75913"/>
    <lineage>
        <taxon>Eukaryota</taxon>
        <taxon>Metazoa</taxon>
        <taxon>Ecdysozoa</taxon>
        <taxon>Nematoda</taxon>
        <taxon>Chromadorea</taxon>
        <taxon>Rhabditida</taxon>
        <taxon>Tylenchina</taxon>
        <taxon>Panagrolaimomorpha</taxon>
        <taxon>Strongyloidoidea</taxon>
        <taxon>Strongyloididae</taxon>
        <taxon>Strongyloides</taxon>
    </lineage>
</organism>
<dbReference type="Proteomes" id="UP000035680">
    <property type="component" value="Unassembled WGS sequence"/>
</dbReference>
<dbReference type="WBParaSite" id="SVE_0758800.1">
    <property type="protein sequence ID" value="SVE_0758800.1"/>
    <property type="gene ID" value="SVE_0758800"/>
</dbReference>
<reference evidence="2" key="2">
    <citation type="submission" date="2015-08" db="UniProtKB">
        <authorList>
            <consortium name="WormBaseParasite"/>
        </authorList>
    </citation>
    <scope>IDENTIFICATION</scope>
</reference>
<reference evidence="1" key="1">
    <citation type="submission" date="2014-07" db="EMBL/GenBank/DDBJ databases">
        <authorList>
            <person name="Martin A.A"/>
            <person name="De Silva N."/>
        </authorList>
    </citation>
    <scope>NUCLEOTIDE SEQUENCE</scope>
</reference>
<name>A0A0K0FFE6_STRVS</name>